<dbReference type="FunCoup" id="A0A3A9JK47">
    <property type="interactions" value="233"/>
</dbReference>
<dbReference type="Pfam" id="PF02685">
    <property type="entry name" value="Glucokinase"/>
    <property type="match status" value="1"/>
</dbReference>
<evidence type="ECO:0000313" key="5">
    <source>
        <dbReference type="EMBL" id="RMI17470.1"/>
    </source>
</evidence>
<dbReference type="OrthoDB" id="9800595at2"/>
<dbReference type="GO" id="GO:0005536">
    <property type="term" value="F:D-glucose binding"/>
    <property type="evidence" value="ECO:0007669"/>
    <property type="project" value="InterPro"/>
</dbReference>
<dbReference type="CDD" id="cd24008">
    <property type="entry name" value="ASKHA_NBD_GLK"/>
    <property type="match status" value="1"/>
</dbReference>
<dbReference type="InterPro" id="IPR003836">
    <property type="entry name" value="Glucokinase"/>
</dbReference>
<dbReference type="AlphaFoldDB" id="A0A3A9JK47"/>
<comment type="caution">
    <text evidence="4">The sequence shown here is derived from an EMBL/GenBank/DDBJ whole genome shotgun (WGS) entry which is preliminary data.</text>
</comment>
<dbReference type="InterPro" id="IPR050201">
    <property type="entry name" value="Bacterial_glucokinase"/>
</dbReference>
<organism evidence="4 7">
    <name type="scientific">Teichococcus wenyumeiae</name>
    <dbReference type="NCBI Taxonomy" id="2478470"/>
    <lineage>
        <taxon>Bacteria</taxon>
        <taxon>Pseudomonadati</taxon>
        <taxon>Pseudomonadota</taxon>
        <taxon>Alphaproteobacteria</taxon>
        <taxon>Acetobacterales</taxon>
        <taxon>Roseomonadaceae</taxon>
        <taxon>Roseomonas</taxon>
    </lineage>
</organism>
<dbReference type="NCBIfam" id="TIGR00749">
    <property type="entry name" value="glk"/>
    <property type="match status" value="1"/>
</dbReference>
<keyword evidence="6" id="KW-1185">Reference proteome</keyword>
<dbReference type="GO" id="GO:0005829">
    <property type="term" value="C:cytosol"/>
    <property type="evidence" value="ECO:0007669"/>
    <property type="project" value="TreeGrafter"/>
</dbReference>
<dbReference type="Proteomes" id="UP000274097">
    <property type="component" value="Unassembled WGS sequence"/>
</dbReference>
<accession>A0A3A9JK47</accession>
<sequence length="310" mass="32607">MTVRLVGDIGGTNARFALCGPDGTPKDERKLPVREYSGLVEAAQAYLAGREVEEAVFAVAAPVVGGAADFTNSSWRFTVPEARERLGLRSLTVINDFVAQAWAVHGMASADFHPLKPGVAKPGRPRVVIGPGTGLGVAFLLRDGERPMVLASEAGHSSFSPQDERQAEILAKLRREFGHVSTERLLSGPGLMRMANGLAELEERKERFGAPPEVSQGAAEGCALCLEAVRMFSAILGATAGDLVLTLLADGGVHVTGGLCRNLGPLLDVEAMVQGFTAKGRLAGYLETVPVDQVTRPHSGLLGAALHRAA</sequence>
<evidence type="ECO:0000313" key="6">
    <source>
        <dbReference type="Proteomes" id="UP000274097"/>
    </source>
</evidence>
<dbReference type="InParanoid" id="A0A3A9JK47"/>
<dbReference type="PANTHER" id="PTHR47690">
    <property type="entry name" value="GLUCOKINASE"/>
    <property type="match status" value="1"/>
</dbReference>
<dbReference type="Gene3D" id="3.30.420.40">
    <property type="match status" value="1"/>
</dbReference>
<dbReference type="Gene3D" id="3.40.367.20">
    <property type="match status" value="1"/>
</dbReference>
<dbReference type="SUPFAM" id="SSF53067">
    <property type="entry name" value="Actin-like ATPase domain"/>
    <property type="match status" value="1"/>
</dbReference>
<comment type="similarity">
    <text evidence="3">Belongs to the bacterial glucokinase family.</text>
</comment>
<evidence type="ECO:0000313" key="4">
    <source>
        <dbReference type="EMBL" id="RKK04945.1"/>
    </source>
</evidence>
<keyword evidence="1 4" id="KW-0808">Transferase</keyword>
<name>A0A3A9JK47_9PROT</name>
<dbReference type="EMBL" id="RFLX01000028">
    <property type="protein sequence ID" value="RMI17470.1"/>
    <property type="molecule type" value="Genomic_DNA"/>
</dbReference>
<keyword evidence="2 4" id="KW-0418">Kinase</keyword>
<evidence type="ECO:0000313" key="7">
    <source>
        <dbReference type="Proteomes" id="UP000278036"/>
    </source>
</evidence>
<reference evidence="4 7" key="1">
    <citation type="submission" date="2018-09" db="EMBL/GenBank/DDBJ databases">
        <title>Roseomonas sp. nov., isolated from feces of Tibetan antelopes in the Qinghai-Tibet plateau, China.</title>
        <authorList>
            <person name="Tian Z."/>
        </authorList>
    </citation>
    <scope>NUCLEOTIDE SEQUENCE [LARGE SCALE GENOMIC DNA]</scope>
    <source>
        <strain evidence="5 6">Z23</strain>
        <strain evidence="4 7">Z24</strain>
    </source>
</reference>
<dbReference type="PANTHER" id="PTHR47690:SF1">
    <property type="entry name" value="GLUCOKINASE"/>
    <property type="match status" value="1"/>
</dbReference>
<evidence type="ECO:0000256" key="1">
    <source>
        <dbReference type="ARBA" id="ARBA00022679"/>
    </source>
</evidence>
<dbReference type="EMBL" id="RAQU01000027">
    <property type="protein sequence ID" value="RKK04945.1"/>
    <property type="molecule type" value="Genomic_DNA"/>
</dbReference>
<dbReference type="GO" id="GO:0006096">
    <property type="term" value="P:glycolytic process"/>
    <property type="evidence" value="ECO:0007669"/>
    <property type="project" value="InterPro"/>
</dbReference>
<protein>
    <submittedName>
        <fullName evidence="4">Glucokinase</fullName>
        <ecNumber evidence="4">2.7.1.2</ecNumber>
    </submittedName>
</protein>
<proteinExistence type="inferred from homology"/>
<dbReference type="EC" id="2.7.1.2" evidence="4"/>
<dbReference type="InterPro" id="IPR043129">
    <property type="entry name" value="ATPase_NBD"/>
</dbReference>
<dbReference type="GO" id="GO:0005524">
    <property type="term" value="F:ATP binding"/>
    <property type="evidence" value="ECO:0007669"/>
    <property type="project" value="InterPro"/>
</dbReference>
<evidence type="ECO:0000256" key="3">
    <source>
        <dbReference type="RuleBase" id="RU004046"/>
    </source>
</evidence>
<dbReference type="GO" id="GO:0004340">
    <property type="term" value="F:glucokinase activity"/>
    <property type="evidence" value="ECO:0007669"/>
    <property type="project" value="UniProtKB-EC"/>
</dbReference>
<evidence type="ECO:0000256" key="2">
    <source>
        <dbReference type="ARBA" id="ARBA00022777"/>
    </source>
</evidence>
<dbReference type="Proteomes" id="UP000278036">
    <property type="component" value="Unassembled WGS sequence"/>
</dbReference>
<gene>
    <name evidence="4" type="primary">glk</name>
    <name evidence="4" type="ORF">D6Z83_06785</name>
    <name evidence="5" type="ORF">EBE87_22410</name>
</gene>